<dbReference type="AlphaFoldDB" id="A0A0D0CWB0"/>
<name>A0A0D0CWB0_9AGAR</name>
<dbReference type="InterPro" id="IPR046522">
    <property type="entry name" value="DUF6699"/>
</dbReference>
<feature type="region of interest" description="Disordered" evidence="1">
    <location>
        <begin position="76"/>
        <end position="175"/>
    </location>
</feature>
<feature type="compositionally biased region" description="Low complexity" evidence="1">
    <location>
        <begin position="140"/>
        <end position="152"/>
    </location>
</feature>
<evidence type="ECO:0000259" key="2">
    <source>
        <dbReference type="Pfam" id="PF20415"/>
    </source>
</evidence>
<sequence length="365" mass="40773">MGGYYSSSEADGMHAPRKPILKSVDLPHNSPFNSPTFPNGHYTARSRASWMPHIFRTQTPAPPASQRRDSSFHEIPTTASRHVNAHNTTRTRKLSGSSNVSDRKHFTLPSCILKKPGSLSRSSTPVPPVKDHAPPVKPDLLTTSKSSYSEELSSSRHYHHRKASSSSSSSKIDGYSSDSHTLWKRKLSPDEEASKLSAYGDACGKPVAGSRKLAPSAVPMKAEAIALSWPLTETSRNSRKQRINICFDVAFDPRKSRGVTTTCVDALHAHRDGIRCLDVFEAVYKTLQHRLTDEDFRTFGEARIQRCYSFCLQRCVDSPGLSEYNKQTGMRRVDLLRGRRFFRGLVQSGDDWVLHLDDYSGSSRH</sequence>
<dbReference type="Proteomes" id="UP000053593">
    <property type="component" value="Unassembled WGS sequence"/>
</dbReference>
<dbReference type="HOGENOM" id="CLU_758759_0_0_1"/>
<keyword evidence="4" id="KW-1185">Reference proteome</keyword>
<accession>A0A0D0CWB0</accession>
<evidence type="ECO:0000313" key="3">
    <source>
        <dbReference type="EMBL" id="KIK60388.1"/>
    </source>
</evidence>
<evidence type="ECO:0000256" key="1">
    <source>
        <dbReference type="SAM" id="MobiDB-lite"/>
    </source>
</evidence>
<dbReference type="Pfam" id="PF20415">
    <property type="entry name" value="DUF6699"/>
    <property type="match status" value="1"/>
</dbReference>
<reference evidence="3 4" key="1">
    <citation type="submission" date="2014-04" db="EMBL/GenBank/DDBJ databases">
        <title>Evolutionary Origins and Diversification of the Mycorrhizal Mutualists.</title>
        <authorList>
            <consortium name="DOE Joint Genome Institute"/>
            <consortium name="Mycorrhizal Genomics Consortium"/>
            <person name="Kohler A."/>
            <person name="Kuo A."/>
            <person name="Nagy L.G."/>
            <person name="Floudas D."/>
            <person name="Copeland A."/>
            <person name="Barry K.W."/>
            <person name="Cichocki N."/>
            <person name="Veneault-Fourrey C."/>
            <person name="LaButti K."/>
            <person name="Lindquist E.A."/>
            <person name="Lipzen A."/>
            <person name="Lundell T."/>
            <person name="Morin E."/>
            <person name="Murat C."/>
            <person name="Riley R."/>
            <person name="Ohm R."/>
            <person name="Sun H."/>
            <person name="Tunlid A."/>
            <person name="Henrissat B."/>
            <person name="Grigoriev I.V."/>
            <person name="Hibbett D.S."/>
            <person name="Martin F."/>
        </authorList>
    </citation>
    <scope>NUCLEOTIDE SEQUENCE [LARGE SCALE GENOMIC DNA]</scope>
    <source>
        <strain evidence="3 4">FD-317 M1</strain>
    </source>
</reference>
<feature type="compositionally biased region" description="Low complexity" evidence="1">
    <location>
        <begin position="164"/>
        <end position="175"/>
    </location>
</feature>
<dbReference type="EMBL" id="KN834775">
    <property type="protein sequence ID" value="KIK60388.1"/>
    <property type="molecule type" value="Genomic_DNA"/>
</dbReference>
<dbReference type="OrthoDB" id="2970175at2759"/>
<evidence type="ECO:0000313" key="4">
    <source>
        <dbReference type="Proteomes" id="UP000053593"/>
    </source>
</evidence>
<feature type="domain" description="DUF6699" evidence="2">
    <location>
        <begin position="265"/>
        <end position="350"/>
    </location>
</feature>
<protein>
    <recommendedName>
        <fullName evidence="2">DUF6699 domain-containing protein</fullName>
    </recommendedName>
</protein>
<gene>
    <name evidence="3" type="ORF">GYMLUDRAFT_605882</name>
</gene>
<organism evidence="3 4">
    <name type="scientific">Collybiopsis luxurians FD-317 M1</name>
    <dbReference type="NCBI Taxonomy" id="944289"/>
    <lineage>
        <taxon>Eukaryota</taxon>
        <taxon>Fungi</taxon>
        <taxon>Dikarya</taxon>
        <taxon>Basidiomycota</taxon>
        <taxon>Agaricomycotina</taxon>
        <taxon>Agaricomycetes</taxon>
        <taxon>Agaricomycetidae</taxon>
        <taxon>Agaricales</taxon>
        <taxon>Marasmiineae</taxon>
        <taxon>Omphalotaceae</taxon>
        <taxon>Collybiopsis</taxon>
        <taxon>Collybiopsis luxurians</taxon>
    </lineage>
</organism>
<feature type="compositionally biased region" description="Polar residues" evidence="1">
    <location>
        <begin position="77"/>
        <end position="100"/>
    </location>
</feature>
<proteinExistence type="predicted"/>